<evidence type="ECO:0000256" key="4">
    <source>
        <dbReference type="ARBA" id="ARBA00023163"/>
    </source>
</evidence>
<evidence type="ECO:0000256" key="1">
    <source>
        <dbReference type="ARBA" id="ARBA00004123"/>
    </source>
</evidence>
<dbReference type="AlphaFoldDB" id="A0ABD1HKN4"/>
<evidence type="ECO:0000256" key="5">
    <source>
        <dbReference type="ARBA" id="ARBA00023242"/>
    </source>
</evidence>
<evidence type="ECO:0000256" key="2">
    <source>
        <dbReference type="ARBA" id="ARBA00023015"/>
    </source>
</evidence>
<dbReference type="PRINTS" id="PR00404">
    <property type="entry name" value="MADSDOMAIN"/>
</dbReference>
<dbReference type="PANTHER" id="PTHR11945">
    <property type="entry name" value="MADS BOX PROTEIN"/>
    <property type="match status" value="1"/>
</dbReference>
<name>A0ABD1HKN4_SALDI</name>
<comment type="caution">
    <text evidence="7">The sequence shown here is derived from an EMBL/GenBank/DDBJ whole genome shotgun (WGS) entry which is preliminary data.</text>
</comment>
<dbReference type="Proteomes" id="UP001567538">
    <property type="component" value="Unassembled WGS sequence"/>
</dbReference>
<dbReference type="Pfam" id="PF00319">
    <property type="entry name" value="SRF-TF"/>
    <property type="match status" value="1"/>
</dbReference>
<evidence type="ECO:0000313" key="7">
    <source>
        <dbReference type="EMBL" id="KAL1556877.1"/>
    </source>
</evidence>
<keyword evidence="3" id="KW-0238">DNA-binding</keyword>
<dbReference type="CDD" id="cd00266">
    <property type="entry name" value="MADS_SRF_like"/>
    <property type="match status" value="1"/>
</dbReference>
<dbReference type="InterPro" id="IPR033897">
    <property type="entry name" value="SRF-like_MADS-box"/>
</dbReference>
<protein>
    <submittedName>
        <fullName evidence="7">Agamous-like MADS-box protein AGL29</fullName>
    </submittedName>
</protein>
<dbReference type="EMBL" id="JBEAFC010000005">
    <property type="protein sequence ID" value="KAL1556877.1"/>
    <property type="molecule type" value="Genomic_DNA"/>
</dbReference>
<organism evidence="7 8">
    <name type="scientific">Salvia divinorum</name>
    <name type="common">Maria pastora</name>
    <name type="synonym">Diviner's sage</name>
    <dbReference type="NCBI Taxonomy" id="28513"/>
    <lineage>
        <taxon>Eukaryota</taxon>
        <taxon>Viridiplantae</taxon>
        <taxon>Streptophyta</taxon>
        <taxon>Embryophyta</taxon>
        <taxon>Tracheophyta</taxon>
        <taxon>Spermatophyta</taxon>
        <taxon>Magnoliopsida</taxon>
        <taxon>eudicotyledons</taxon>
        <taxon>Gunneridae</taxon>
        <taxon>Pentapetalae</taxon>
        <taxon>asterids</taxon>
        <taxon>lamiids</taxon>
        <taxon>Lamiales</taxon>
        <taxon>Lamiaceae</taxon>
        <taxon>Nepetoideae</taxon>
        <taxon>Mentheae</taxon>
        <taxon>Salviinae</taxon>
        <taxon>Salvia</taxon>
        <taxon>Salvia subgen. Calosphace</taxon>
    </lineage>
</organism>
<evidence type="ECO:0000259" key="6">
    <source>
        <dbReference type="PROSITE" id="PS50066"/>
    </source>
</evidence>
<gene>
    <name evidence="7" type="ORF">AAHA92_12439</name>
</gene>
<evidence type="ECO:0000256" key="3">
    <source>
        <dbReference type="ARBA" id="ARBA00023125"/>
    </source>
</evidence>
<reference evidence="7 8" key="1">
    <citation type="submission" date="2024-06" db="EMBL/GenBank/DDBJ databases">
        <title>A chromosome level genome sequence of Diviner's sage (Salvia divinorum).</title>
        <authorList>
            <person name="Ford S.A."/>
            <person name="Ro D.-K."/>
            <person name="Ness R.W."/>
            <person name="Phillips M.A."/>
        </authorList>
    </citation>
    <scope>NUCLEOTIDE SEQUENCE [LARGE SCALE GENOMIC DNA]</scope>
    <source>
        <strain evidence="7">SAF-2024a</strain>
        <tissue evidence="7">Leaf</tissue>
    </source>
</reference>
<dbReference type="PROSITE" id="PS50066">
    <property type="entry name" value="MADS_BOX_2"/>
    <property type="match status" value="1"/>
</dbReference>
<keyword evidence="8" id="KW-1185">Reference proteome</keyword>
<dbReference type="GO" id="GO:0003677">
    <property type="term" value="F:DNA binding"/>
    <property type="evidence" value="ECO:0007669"/>
    <property type="project" value="UniProtKB-KW"/>
</dbReference>
<feature type="domain" description="MADS-box" evidence="6">
    <location>
        <begin position="1"/>
        <end position="60"/>
    </location>
</feature>
<sequence length="132" mass="14828">MRRKIEIKLINDKSKRYTTFTKRRKGLMKKAEEFCQISDSKAVFISFSGAGNCYCLGHPDVDTVLDCYLGGSSSTKEEEAPTEAERRIGDAVESGRWKEAVRGLGLDKLDQLHAELENITRRVSLAAESVNR</sequence>
<dbReference type="SUPFAM" id="SSF55455">
    <property type="entry name" value="SRF-like"/>
    <property type="match status" value="1"/>
</dbReference>
<dbReference type="InterPro" id="IPR002100">
    <property type="entry name" value="TF_MADSbox"/>
</dbReference>
<evidence type="ECO:0000313" key="8">
    <source>
        <dbReference type="Proteomes" id="UP001567538"/>
    </source>
</evidence>
<dbReference type="PANTHER" id="PTHR11945:SF779">
    <property type="entry name" value="AGAMOUS-LIKE MADS-BOX PROTEIN AGL61"/>
    <property type="match status" value="1"/>
</dbReference>
<proteinExistence type="predicted"/>
<accession>A0ABD1HKN4</accession>
<keyword evidence="2" id="KW-0805">Transcription regulation</keyword>
<comment type="subcellular location">
    <subcellularLocation>
        <location evidence="1">Nucleus</location>
    </subcellularLocation>
</comment>
<dbReference type="Gene3D" id="3.40.1810.10">
    <property type="entry name" value="Transcription factor, MADS-box"/>
    <property type="match status" value="1"/>
</dbReference>
<dbReference type="GO" id="GO:0005634">
    <property type="term" value="C:nucleus"/>
    <property type="evidence" value="ECO:0007669"/>
    <property type="project" value="UniProtKB-SubCell"/>
</dbReference>
<dbReference type="InterPro" id="IPR036879">
    <property type="entry name" value="TF_MADSbox_sf"/>
</dbReference>
<keyword evidence="4" id="KW-0804">Transcription</keyword>
<keyword evidence="5" id="KW-0539">Nucleus</keyword>
<dbReference type="SMART" id="SM00432">
    <property type="entry name" value="MADS"/>
    <property type="match status" value="1"/>
</dbReference>